<gene>
    <name evidence="1" type="ORF">GLP40_11860</name>
</gene>
<proteinExistence type="predicted"/>
<evidence type="ECO:0000313" key="2">
    <source>
        <dbReference type="Proteomes" id="UP000432464"/>
    </source>
</evidence>
<evidence type="ECO:0000313" key="1">
    <source>
        <dbReference type="EMBL" id="MTE13466.1"/>
    </source>
</evidence>
<keyword evidence="2" id="KW-1185">Reference proteome</keyword>
<organism evidence="1 2">
    <name type="scientific">Nocardia aurantiaca</name>
    <dbReference type="NCBI Taxonomy" id="2675850"/>
    <lineage>
        <taxon>Bacteria</taxon>
        <taxon>Bacillati</taxon>
        <taxon>Actinomycetota</taxon>
        <taxon>Actinomycetes</taxon>
        <taxon>Mycobacteriales</taxon>
        <taxon>Nocardiaceae</taxon>
        <taxon>Nocardia</taxon>
    </lineage>
</organism>
<comment type="caution">
    <text evidence="1">The sequence shown here is derived from an EMBL/GenBank/DDBJ whole genome shotgun (WGS) entry which is preliminary data.</text>
</comment>
<dbReference type="RefSeq" id="WP_154787938.1">
    <property type="nucleotide sequence ID" value="NZ_WMBB01000005.1"/>
</dbReference>
<sequence length="78" mass="8568">MLHAGKLFDDCMIERRLGAHATGAHDLRAIVLRASASGRPARADPLGFLQTYVGDGIAWTAAGELTSRVWLYRRSKFP</sequence>
<dbReference type="Proteomes" id="UP000432464">
    <property type="component" value="Unassembled WGS sequence"/>
</dbReference>
<name>A0A6I3KXW8_9NOCA</name>
<reference evidence="1 2" key="1">
    <citation type="submission" date="2019-11" db="EMBL/GenBank/DDBJ databases">
        <title>Nocardia sp. nov. CT2-14 isolated from soil.</title>
        <authorList>
            <person name="Kanchanasin P."/>
            <person name="Tanasupawat S."/>
            <person name="Yuki M."/>
            <person name="Kudo T."/>
        </authorList>
    </citation>
    <scope>NUCLEOTIDE SEQUENCE [LARGE SCALE GENOMIC DNA]</scope>
    <source>
        <strain evidence="1 2">CT2-14</strain>
    </source>
</reference>
<dbReference type="AlphaFoldDB" id="A0A6I3KXW8"/>
<accession>A0A6I3KXW8</accession>
<dbReference type="EMBL" id="WMBB01000005">
    <property type="protein sequence ID" value="MTE13466.1"/>
    <property type="molecule type" value="Genomic_DNA"/>
</dbReference>
<protein>
    <submittedName>
        <fullName evidence="1">Uncharacterized protein</fullName>
    </submittedName>
</protein>